<dbReference type="PROSITE" id="PS00615">
    <property type="entry name" value="C_TYPE_LECTIN_1"/>
    <property type="match status" value="1"/>
</dbReference>
<accession>A0ABD1IWA0</accession>
<name>A0ABD1IWA0_9TELE</name>
<organism evidence="3 4">
    <name type="scientific">Coilia grayii</name>
    <name type="common">Gray's grenadier anchovy</name>
    <dbReference type="NCBI Taxonomy" id="363190"/>
    <lineage>
        <taxon>Eukaryota</taxon>
        <taxon>Metazoa</taxon>
        <taxon>Chordata</taxon>
        <taxon>Craniata</taxon>
        <taxon>Vertebrata</taxon>
        <taxon>Euteleostomi</taxon>
        <taxon>Actinopterygii</taxon>
        <taxon>Neopterygii</taxon>
        <taxon>Teleostei</taxon>
        <taxon>Clupei</taxon>
        <taxon>Clupeiformes</taxon>
        <taxon>Clupeoidei</taxon>
        <taxon>Engraulidae</taxon>
        <taxon>Coilinae</taxon>
        <taxon>Coilia</taxon>
    </lineage>
</organism>
<evidence type="ECO:0000313" key="3">
    <source>
        <dbReference type="EMBL" id="KAL2079159.1"/>
    </source>
</evidence>
<protein>
    <recommendedName>
        <fullName evidence="2">C-type lectin domain-containing protein</fullName>
    </recommendedName>
</protein>
<dbReference type="InterPro" id="IPR018378">
    <property type="entry name" value="C-type_lectin_CS"/>
</dbReference>
<evidence type="ECO:0000256" key="1">
    <source>
        <dbReference type="ARBA" id="ARBA00023157"/>
    </source>
</evidence>
<dbReference type="Proteomes" id="UP001591681">
    <property type="component" value="Unassembled WGS sequence"/>
</dbReference>
<dbReference type="PANTHER" id="PTHR45784">
    <property type="entry name" value="C-TYPE LECTIN DOMAIN FAMILY 20 MEMBER A-RELATED"/>
    <property type="match status" value="1"/>
</dbReference>
<keyword evidence="1" id="KW-1015">Disulfide bond</keyword>
<comment type="caution">
    <text evidence="3">The sequence shown here is derived from an EMBL/GenBank/DDBJ whole genome shotgun (WGS) entry which is preliminary data.</text>
</comment>
<dbReference type="AlphaFoldDB" id="A0ABD1IWA0"/>
<reference evidence="3 4" key="1">
    <citation type="submission" date="2024-09" db="EMBL/GenBank/DDBJ databases">
        <title>A chromosome-level genome assembly of Gray's grenadier anchovy, Coilia grayii.</title>
        <authorList>
            <person name="Fu Z."/>
        </authorList>
    </citation>
    <scope>NUCLEOTIDE SEQUENCE [LARGE SCALE GENOMIC DNA]</scope>
    <source>
        <strain evidence="3">G4</strain>
        <tissue evidence="3">Muscle</tissue>
    </source>
</reference>
<evidence type="ECO:0000259" key="2">
    <source>
        <dbReference type="PROSITE" id="PS50041"/>
    </source>
</evidence>
<dbReference type="InterPro" id="IPR001304">
    <property type="entry name" value="C-type_lectin-like"/>
</dbReference>
<feature type="domain" description="C-type lectin" evidence="2">
    <location>
        <begin position="50"/>
        <end position="171"/>
    </location>
</feature>
<gene>
    <name evidence="3" type="ORF">ACEWY4_024903</name>
</gene>
<dbReference type="SUPFAM" id="SSF56436">
    <property type="entry name" value="C-type lectin-like"/>
    <property type="match status" value="1"/>
</dbReference>
<dbReference type="SMART" id="SM00034">
    <property type="entry name" value="CLECT"/>
    <property type="match status" value="1"/>
</dbReference>
<dbReference type="CDD" id="cd00037">
    <property type="entry name" value="CLECT"/>
    <property type="match status" value="1"/>
</dbReference>
<dbReference type="PANTHER" id="PTHR45784:SF3">
    <property type="entry name" value="C-TYPE LECTIN DOMAIN FAMILY 4 MEMBER K-LIKE-RELATED"/>
    <property type="match status" value="1"/>
</dbReference>
<sequence length="190" mass="21010">MVGRYVNIFVPGVNKSISLCEVEVTGSPLVVPTPTPVPAVTPPAPLTLPLGGRTVVLVRERLSWFDALLYCRRSYRDLLSLHSPVEQLNVGEGLLIPGAQTAHVWLGLRRRMLSTDWYWMNGKGMSHSSWEGGLPRYHEVPGSSPCGAAASTGEYLWSDRPCEEKLNFLCYFGYDPYYSPVTFAISYGGL</sequence>
<dbReference type="InterPro" id="IPR016186">
    <property type="entry name" value="C-type_lectin-like/link_sf"/>
</dbReference>
<keyword evidence="4" id="KW-1185">Reference proteome</keyword>
<dbReference type="PROSITE" id="PS50041">
    <property type="entry name" value="C_TYPE_LECTIN_2"/>
    <property type="match status" value="1"/>
</dbReference>
<dbReference type="InterPro" id="IPR016187">
    <property type="entry name" value="CTDL_fold"/>
</dbReference>
<dbReference type="EMBL" id="JBHFQA010000022">
    <property type="protein sequence ID" value="KAL2079159.1"/>
    <property type="molecule type" value="Genomic_DNA"/>
</dbReference>
<evidence type="ECO:0000313" key="4">
    <source>
        <dbReference type="Proteomes" id="UP001591681"/>
    </source>
</evidence>
<dbReference type="Gene3D" id="3.10.100.10">
    <property type="entry name" value="Mannose-Binding Protein A, subunit A"/>
    <property type="match status" value="1"/>
</dbReference>
<dbReference type="Pfam" id="PF00059">
    <property type="entry name" value="Lectin_C"/>
    <property type="match status" value="1"/>
</dbReference>
<proteinExistence type="predicted"/>